<evidence type="ECO:0000256" key="1">
    <source>
        <dbReference type="SAM" id="SignalP"/>
    </source>
</evidence>
<proteinExistence type="predicted"/>
<dbReference type="InterPro" id="IPR017853">
    <property type="entry name" value="GH"/>
</dbReference>
<keyword evidence="1" id="KW-0732">Signal</keyword>
<evidence type="ECO:0000313" key="4">
    <source>
        <dbReference type="Proteomes" id="UP000198588"/>
    </source>
</evidence>
<gene>
    <name evidence="3" type="ORF">SAMN02927914_02231</name>
</gene>
<dbReference type="Gene3D" id="3.20.20.80">
    <property type="entry name" value="Glycosidases"/>
    <property type="match status" value="1"/>
</dbReference>
<sequence length="265" mass="28823">MGRLSRRAFLSASASAASSLLLPSGNVPTARADDKTPRTYSAVDCYSYPGDDAIKQLREQLKFDIVGFYLNHVRGTPDLTWTYDRRSDLAMSGWGFFPTYIGGDLSLMVSKPELGIKHGLEAAQFMTDVGFGQGSVVYLDIEKPAGELQLSPYLNNWIKAVKSRKFYPGFYGSYSMADWLKNLSSALWSVELPAPVAAVSYDSDDNPTGLITSRCIATQYLQKQKLAIIKGTPGGDGTYDLSRSLAADPSDTACIAAALNIKTLK</sequence>
<accession>A0A1G5XGN1</accession>
<dbReference type="InterPro" id="IPR006311">
    <property type="entry name" value="TAT_signal"/>
</dbReference>
<dbReference type="RefSeq" id="WP_080680385.1">
    <property type="nucleotide sequence ID" value="NZ_FMXM01000006.1"/>
</dbReference>
<dbReference type="InterPro" id="IPR015020">
    <property type="entry name" value="Rv2525c-like_Glyco_Hydro-like"/>
</dbReference>
<dbReference type="CDD" id="cd06418">
    <property type="entry name" value="GH25_BacA-like"/>
    <property type="match status" value="1"/>
</dbReference>
<name>A0A1G5XGN1_9HYPH</name>
<dbReference type="GeneID" id="66686461"/>
<dbReference type="PROSITE" id="PS51318">
    <property type="entry name" value="TAT"/>
    <property type="match status" value="1"/>
</dbReference>
<evidence type="ECO:0000313" key="3">
    <source>
        <dbReference type="EMBL" id="SDA69573.1"/>
    </source>
</evidence>
<dbReference type="SUPFAM" id="SSF51445">
    <property type="entry name" value="(Trans)glycosidases"/>
    <property type="match status" value="1"/>
</dbReference>
<evidence type="ECO:0000259" key="2">
    <source>
        <dbReference type="Pfam" id="PF08924"/>
    </source>
</evidence>
<dbReference type="Proteomes" id="UP000198588">
    <property type="component" value="Unassembled WGS sequence"/>
</dbReference>
<dbReference type="AlphaFoldDB" id="A0A1G5XGN1"/>
<organism evidence="3 4">
    <name type="scientific">Mesorhizobium qingshengii</name>
    <dbReference type="NCBI Taxonomy" id="1165689"/>
    <lineage>
        <taxon>Bacteria</taxon>
        <taxon>Pseudomonadati</taxon>
        <taxon>Pseudomonadota</taxon>
        <taxon>Alphaproteobacteria</taxon>
        <taxon>Hyphomicrobiales</taxon>
        <taxon>Phyllobacteriaceae</taxon>
        <taxon>Mesorhizobium</taxon>
    </lineage>
</organism>
<dbReference type="EMBL" id="FMXM01000006">
    <property type="protein sequence ID" value="SDA69573.1"/>
    <property type="molecule type" value="Genomic_DNA"/>
</dbReference>
<dbReference type="Pfam" id="PF08924">
    <property type="entry name" value="Rv2525c_GlyHyd-like"/>
    <property type="match status" value="1"/>
</dbReference>
<feature type="signal peptide" evidence="1">
    <location>
        <begin position="1"/>
        <end position="32"/>
    </location>
</feature>
<dbReference type="OrthoDB" id="8091937at2"/>
<protein>
    <recommendedName>
        <fullName evidence="2">Rv2525c-like glycoside hydrolase-like domain-containing protein</fullName>
    </recommendedName>
</protein>
<reference evidence="3 4" key="1">
    <citation type="submission" date="2016-10" db="EMBL/GenBank/DDBJ databases">
        <authorList>
            <person name="de Groot N.N."/>
        </authorList>
    </citation>
    <scope>NUCLEOTIDE SEQUENCE [LARGE SCALE GENOMIC DNA]</scope>
    <source>
        <strain evidence="3 4">CGMCC 1.12097</strain>
    </source>
</reference>
<feature type="domain" description="Rv2525c-like glycoside hydrolase-like" evidence="2">
    <location>
        <begin position="62"/>
        <end position="201"/>
    </location>
</feature>
<feature type="chain" id="PRO_5011752287" description="Rv2525c-like glycoside hydrolase-like domain-containing protein" evidence="1">
    <location>
        <begin position="33"/>
        <end position="265"/>
    </location>
</feature>